<evidence type="ECO:0000313" key="4">
    <source>
        <dbReference type="EMBL" id="CAF3539947.1"/>
    </source>
</evidence>
<keyword evidence="1" id="KW-0472">Membrane</keyword>
<dbReference type="Proteomes" id="UP000663881">
    <property type="component" value="Unassembled WGS sequence"/>
</dbReference>
<dbReference type="OrthoDB" id="6157510at2759"/>
<evidence type="ECO:0000313" key="2">
    <source>
        <dbReference type="EMBL" id="CAF0807826.1"/>
    </source>
</evidence>
<feature type="transmembrane region" description="Helical" evidence="1">
    <location>
        <begin position="72"/>
        <end position="95"/>
    </location>
</feature>
<feature type="transmembrane region" description="Helical" evidence="1">
    <location>
        <begin position="159"/>
        <end position="177"/>
    </location>
</feature>
<gene>
    <name evidence="3" type="ORF">JYZ213_LOCUS18360</name>
    <name evidence="5" type="ORF">OKA104_LOCUS6964</name>
    <name evidence="4" type="ORF">OXD698_LOCUS3384</name>
    <name evidence="2" type="ORF">VCS650_LOCUS4377</name>
</gene>
<dbReference type="InterPro" id="IPR040350">
    <property type="entry name" value="TMEM272"/>
</dbReference>
<protein>
    <submittedName>
        <fullName evidence="2">Uncharacterized protein</fullName>
    </submittedName>
</protein>
<evidence type="ECO:0000313" key="3">
    <source>
        <dbReference type="EMBL" id="CAF1045091.1"/>
    </source>
</evidence>
<dbReference type="EMBL" id="CAJNOG010000178">
    <property type="protein sequence ID" value="CAF1045091.1"/>
    <property type="molecule type" value="Genomic_DNA"/>
</dbReference>
<dbReference type="Proteomes" id="UP000663845">
    <property type="component" value="Unassembled WGS sequence"/>
</dbReference>
<dbReference type="PANTHER" id="PTHR33444:SF7">
    <property type="entry name" value="TRANSMEMBRANE PROTEIN 272"/>
    <property type="match status" value="1"/>
</dbReference>
<sequence>MDPNSFEGYNETAPLRNGSRTSAYLPVDTASRTFGTSYFLISTLLASIIPLIELGIGLHYKGQCPIDQRIPTYMIVAGVCGLVLVGLSIFLAVTFMCFIPDSTALTLVASCGVCLNVFATLVVSIFVFVWFILGCIWVFSIRKEVQFIIPLTPNYCNPVLYKWTFALLILTIVWAFLQCCISCIRQCCFGRSE</sequence>
<comment type="caution">
    <text evidence="2">The sequence shown here is derived from an EMBL/GenBank/DDBJ whole genome shotgun (WGS) entry which is preliminary data.</text>
</comment>
<evidence type="ECO:0000313" key="5">
    <source>
        <dbReference type="EMBL" id="CAF3607919.1"/>
    </source>
</evidence>
<reference evidence="2" key="1">
    <citation type="submission" date="2021-02" db="EMBL/GenBank/DDBJ databases">
        <authorList>
            <person name="Nowell W R."/>
        </authorList>
    </citation>
    <scope>NUCLEOTIDE SEQUENCE</scope>
</reference>
<dbReference type="PANTHER" id="PTHR33444">
    <property type="entry name" value="SI:DKEY-19B23.12-RELATED"/>
    <property type="match status" value="1"/>
</dbReference>
<proteinExistence type="predicted"/>
<dbReference type="AlphaFoldDB" id="A0A813TDK8"/>
<name>A0A813TDK8_9BILA</name>
<dbReference type="Proteomes" id="UP000663844">
    <property type="component" value="Unassembled WGS sequence"/>
</dbReference>
<evidence type="ECO:0000313" key="6">
    <source>
        <dbReference type="Proteomes" id="UP000663891"/>
    </source>
</evidence>
<accession>A0A813TDK8</accession>
<dbReference type="EMBL" id="CAJOAY010000262">
    <property type="protein sequence ID" value="CAF3607919.1"/>
    <property type="molecule type" value="Genomic_DNA"/>
</dbReference>
<feature type="transmembrane region" description="Helical" evidence="1">
    <location>
        <begin position="38"/>
        <end position="60"/>
    </location>
</feature>
<keyword evidence="1" id="KW-0812">Transmembrane</keyword>
<dbReference type="EMBL" id="CAJOAZ010000119">
    <property type="protein sequence ID" value="CAF3539947.1"/>
    <property type="molecule type" value="Genomic_DNA"/>
</dbReference>
<keyword evidence="1" id="KW-1133">Transmembrane helix</keyword>
<feature type="transmembrane region" description="Helical" evidence="1">
    <location>
        <begin position="107"/>
        <end position="139"/>
    </location>
</feature>
<dbReference type="Proteomes" id="UP000663891">
    <property type="component" value="Unassembled WGS sequence"/>
</dbReference>
<evidence type="ECO:0000256" key="1">
    <source>
        <dbReference type="SAM" id="Phobius"/>
    </source>
</evidence>
<organism evidence="2 6">
    <name type="scientific">Adineta steineri</name>
    <dbReference type="NCBI Taxonomy" id="433720"/>
    <lineage>
        <taxon>Eukaryota</taxon>
        <taxon>Metazoa</taxon>
        <taxon>Spiralia</taxon>
        <taxon>Gnathifera</taxon>
        <taxon>Rotifera</taxon>
        <taxon>Eurotatoria</taxon>
        <taxon>Bdelloidea</taxon>
        <taxon>Adinetida</taxon>
        <taxon>Adinetidae</taxon>
        <taxon>Adineta</taxon>
    </lineage>
</organism>
<dbReference type="EMBL" id="CAJNON010000024">
    <property type="protein sequence ID" value="CAF0807826.1"/>
    <property type="molecule type" value="Genomic_DNA"/>
</dbReference>